<evidence type="ECO:0008006" key="2">
    <source>
        <dbReference type="Google" id="ProtNLM"/>
    </source>
</evidence>
<dbReference type="EMBL" id="BART01001268">
    <property type="protein sequence ID" value="GAG65681.1"/>
    <property type="molecule type" value="Genomic_DNA"/>
</dbReference>
<dbReference type="AlphaFoldDB" id="X1B0Y5"/>
<evidence type="ECO:0000313" key="1">
    <source>
        <dbReference type="EMBL" id="GAG65681.1"/>
    </source>
</evidence>
<name>X1B0Y5_9ZZZZ</name>
<sequence>MHNMDRLSTIKTFNSRIEAEIAKSYLESFDIKAEIFSDDAGQSIISLQSVRGVKLLTNRKYLQKARRLLDKKILSNE</sequence>
<proteinExistence type="predicted"/>
<protein>
    <recommendedName>
        <fullName evidence="2">DUF2007 domain-containing protein</fullName>
    </recommendedName>
</protein>
<gene>
    <name evidence="1" type="ORF">S01H4_04654</name>
</gene>
<accession>X1B0Y5</accession>
<comment type="caution">
    <text evidence="1">The sequence shown here is derived from an EMBL/GenBank/DDBJ whole genome shotgun (WGS) entry which is preliminary data.</text>
</comment>
<organism evidence="1">
    <name type="scientific">marine sediment metagenome</name>
    <dbReference type="NCBI Taxonomy" id="412755"/>
    <lineage>
        <taxon>unclassified sequences</taxon>
        <taxon>metagenomes</taxon>
        <taxon>ecological metagenomes</taxon>
    </lineage>
</organism>
<reference evidence="1" key="1">
    <citation type="journal article" date="2014" name="Front. Microbiol.">
        <title>High frequency of phylogenetically diverse reductive dehalogenase-homologous genes in deep subseafloor sedimentary metagenomes.</title>
        <authorList>
            <person name="Kawai M."/>
            <person name="Futagami T."/>
            <person name="Toyoda A."/>
            <person name="Takaki Y."/>
            <person name="Nishi S."/>
            <person name="Hori S."/>
            <person name="Arai W."/>
            <person name="Tsubouchi T."/>
            <person name="Morono Y."/>
            <person name="Uchiyama I."/>
            <person name="Ito T."/>
            <person name="Fujiyama A."/>
            <person name="Inagaki F."/>
            <person name="Takami H."/>
        </authorList>
    </citation>
    <scope>NUCLEOTIDE SEQUENCE</scope>
    <source>
        <strain evidence="1">Expedition CK06-06</strain>
    </source>
</reference>